<dbReference type="Gene3D" id="1.10.20.10">
    <property type="entry name" value="Histone, subunit A"/>
    <property type="match status" value="1"/>
</dbReference>
<dbReference type="GO" id="GO:0005669">
    <property type="term" value="C:transcription factor TFIID complex"/>
    <property type="evidence" value="ECO:0007669"/>
    <property type="project" value="InterPro"/>
</dbReference>
<dbReference type="Proteomes" id="UP001175271">
    <property type="component" value="Unassembled WGS sequence"/>
</dbReference>
<dbReference type="EMBL" id="JAUCMV010000002">
    <property type="protein sequence ID" value="KAK0420491.1"/>
    <property type="molecule type" value="Genomic_DNA"/>
</dbReference>
<dbReference type="Pfam" id="PF03847">
    <property type="entry name" value="TFIID_20kDa"/>
    <property type="match status" value="1"/>
</dbReference>
<evidence type="ECO:0000313" key="9">
    <source>
        <dbReference type="EMBL" id="KAK0420491.1"/>
    </source>
</evidence>
<dbReference type="InterPro" id="IPR037794">
    <property type="entry name" value="TAF12"/>
</dbReference>
<dbReference type="AlphaFoldDB" id="A0AA39IBH8"/>
<keyword evidence="10" id="KW-1185">Reference proteome</keyword>
<feature type="domain" description="Transcription initiation factor TFIID subunit 12" evidence="8">
    <location>
        <begin position="278"/>
        <end position="342"/>
    </location>
</feature>
<name>A0AA39IBH8_9BILA</name>
<dbReference type="GO" id="GO:0003677">
    <property type="term" value="F:DNA binding"/>
    <property type="evidence" value="ECO:0007669"/>
    <property type="project" value="TreeGrafter"/>
</dbReference>
<feature type="region of interest" description="Disordered" evidence="7">
    <location>
        <begin position="1"/>
        <end position="33"/>
    </location>
</feature>
<comment type="caution">
    <text evidence="9">The sequence shown here is derived from an EMBL/GenBank/DDBJ whole genome shotgun (WGS) entry which is preliminary data.</text>
</comment>
<sequence>MDGQPPQRPPQQQFVISSGGNQQGQMQGQRFAQRTQIMYEVQPMEEGGENVTYSRVQSTQQQHPTVSALLRHGMNPAPQVQYSQNNPPPTQQQMQTTVSGVPLVISGNQQPQIVTSTQPQQIIISQGGRPQMVQYIQTSSAGGHQPQYATIQQHLQSSQNQPQHVFIQQQPQQQQQHILVQAQPQTQQIHYAESSGSQGSSAAPPQQYAYAVPMRNPPEGQKISPRQPPHHMIATGTPQAHPRAAANNIAQEEINRFLMSHQSSSQSMSTGQLLDTAKLEDIAKQVDATANLDDGVKDALVSYIDEYIGMVIEKSAEVARHRGARRIEHKDVAYALRNFFDMGDLATQSLIAADNHLNPPTVQDVMNQSGPSPSMNAHNQRLALIKKTLKKP</sequence>
<reference evidence="9" key="1">
    <citation type="submission" date="2023-06" db="EMBL/GenBank/DDBJ databases">
        <title>Genomic analysis of the entomopathogenic nematode Steinernema hermaphroditum.</title>
        <authorList>
            <person name="Schwarz E.M."/>
            <person name="Heppert J.K."/>
            <person name="Baniya A."/>
            <person name="Schwartz H.T."/>
            <person name="Tan C.-H."/>
            <person name="Antoshechkin I."/>
            <person name="Sternberg P.W."/>
            <person name="Goodrich-Blair H."/>
            <person name="Dillman A.R."/>
        </authorList>
    </citation>
    <scope>NUCLEOTIDE SEQUENCE</scope>
    <source>
        <strain evidence="9">PS9179</strain>
        <tissue evidence="9">Whole animal</tissue>
    </source>
</reference>
<accession>A0AA39IBH8</accession>
<evidence type="ECO:0000256" key="4">
    <source>
        <dbReference type="ARBA" id="ARBA00023015"/>
    </source>
</evidence>
<keyword evidence="6" id="KW-0539">Nucleus</keyword>
<comment type="subcellular location">
    <subcellularLocation>
        <location evidence="1">Nucleus</location>
    </subcellularLocation>
</comment>
<evidence type="ECO:0000256" key="5">
    <source>
        <dbReference type="ARBA" id="ARBA00023163"/>
    </source>
</evidence>
<keyword evidence="4" id="KW-0805">Transcription regulation</keyword>
<dbReference type="InterPro" id="IPR009072">
    <property type="entry name" value="Histone-fold"/>
</dbReference>
<evidence type="ECO:0000256" key="1">
    <source>
        <dbReference type="ARBA" id="ARBA00004123"/>
    </source>
</evidence>
<dbReference type="CDD" id="cd07981">
    <property type="entry name" value="HFD_TAF12"/>
    <property type="match status" value="1"/>
</dbReference>
<dbReference type="GO" id="GO:0000124">
    <property type="term" value="C:SAGA complex"/>
    <property type="evidence" value="ECO:0007669"/>
    <property type="project" value="InterPro"/>
</dbReference>
<dbReference type="PANTHER" id="PTHR12264:SF21">
    <property type="entry name" value="TRANSCRIPTION INITIATION FACTOR TFIID SUBUNIT 12"/>
    <property type="match status" value="1"/>
</dbReference>
<evidence type="ECO:0000256" key="2">
    <source>
        <dbReference type="ARBA" id="ARBA00007530"/>
    </source>
</evidence>
<dbReference type="SUPFAM" id="SSF47113">
    <property type="entry name" value="Histone-fold"/>
    <property type="match status" value="1"/>
</dbReference>
<keyword evidence="5" id="KW-0804">Transcription</keyword>
<dbReference type="InterPro" id="IPR003228">
    <property type="entry name" value="TFIID_TAF12_dom"/>
</dbReference>
<dbReference type="GO" id="GO:0046982">
    <property type="term" value="F:protein heterodimerization activity"/>
    <property type="evidence" value="ECO:0007669"/>
    <property type="project" value="InterPro"/>
</dbReference>
<evidence type="ECO:0000256" key="7">
    <source>
        <dbReference type="SAM" id="MobiDB-lite"/>
    </source>
</evidence>
<protein>
    <recommendedName>
        <fullName evidence="3">Transcription initiation factor TFIID subunit 12</fullName>
    </recommendedName>
</protein>
<dbReference type="PANTHER" id="PTHR12264">
    <property type="entry name" value="TRANSCRIPTION INITIATION FACTOR TFIID SUBUNIT 12"/>
    <property type="match status" value="1"/>
</dbReference>
<evidence type="ECO:0000259" key="8">
    <source>
        <dbReference type="Pfam" id="PF03847"/>
    </source>
</evidence>
<dbReference type="GO" id="GO:0051123">
    <property type="term" value="P:RNA polymerase II preinitiation complex assembly"/>
    <property type="evidence" value="ECO:0007669"/>
    <property type="project" value="TreeGrafter"/>
</dbReference>
<evidence type="ECO:0000313" key="10">
    <source>
        <dbReference type="Proteomes" id="UP001175271"/>
    </source>
</evidence>
<organism evidence="9 10">
    <name type="scientific">Steinernema hermaphroditum</name>
    <dbReference type="NCBI Taxonomy" id="289476"/>
    <lineage>
        <taxon>Eukaryota</taxon>
        <taxon>Metazoa</taxon>
        <taxon>Ecdysozoa</taxon>
        <taxon>Nematoda</taxon>
        <taxon>Chromadorea</taxon>
        <taxon>Rhabditida</taxon>
        <taxon>Tylenchina</taxon>
        <taxon>Panagrolaimomorpha</taxon>
        <taxon>Strongyloidoidea</taxon>
        <taxon>Steinernematidae</taxon>
        <taxon>Steinernema</taxon>
    </lineage>
</organism>
<dbReference type="GO" id="GO:0017025">
    <property type="term" value="F:TBP-class protein binding"/>
    <property type="evidence" value="ECO:0007669"/>
    <property type="project" value="TreeGrafter"/>
</dbReference>
<proteinExistence type="inferred from homology"/>
<feature type="compositionally biased region" description="Low complexity" evidence="7">
    <location>
        <begin position="19"/>
        <end position="29"/>
    </location>
</feature>
<gene>
    <name evidence="9" type="ORF">QR680_014717</name>
</gene>
<evidence type="ECO:0000256" key="3">
    <source>
        <dbReference type="ARBA" id="ARBA00017484"/>
    </source>
</evidence>
<comment type="similarity">
    <text evidence="2">Belongs to the TAF12 family.</text>
</comment>
<evidence type="ECO:0000256" key="6">
    <source>
        <dbReference type="ARBA" id="ARBA00023242"/>
    </source>
</evidence>